<gene>
    <name evidence="1" type="ORF">DT99_25100</name>
</gene>
<reference evidence="1" key="1">
    <citation type="submission" date="2014-04" db="EMBL/GenBank/DDBJ databases">
        <title>In planta biocontrol of soil-borne Fusarium wilt of banana through a plant endophytic bacterium, Burkholderia cenocepacia 869T2.</title>
        <authorList>
            <person name="Ho Y.-N."/>
            <person name="Chiang H.-M."/>
            <person name="Chao C.-P."/>
            <person name="Su C.-C."/>
            <person name="Hsu H.-F."/>
            <person name="Guo C.-T."/>
            <person name="Hsieh J.-L."/>
            <person name="Huang C.-C."/>
        </authorList>
    </citation>
    <scope>NUCLEOTIDE SEQUENCE [LARGE SCALE GENOMIC DNA]</scope>
    <source>
        <strain evidence="1">869T2</strain>
    </source>
</reference>
<protein>
    <submittedName>
        <fullName evidence="1">Uncharacterized protein</fullName>
    </submittedName>
</protein>
<dbReference type="AlphaFoldDB" id="A0A071M878"/>
<organism evidence="1">
    <name type="scientific">Burkholderia cenocepacia</name>
    <dbReference type="NCBI Taxonomy" id="95486"/>
    <lineage>
        <taxon>Bacteria</taxon>
        <taxon>Pseudomonadati</taxon>
        <taxon>Pseudomonadota</taxon>
        <taxon>Betaproteobacteria</taxon>
        <taxon>Burkholderiales</taxon>
        <taxon>Burkholderiaceae</taxon>
        <taxon>Burkholderia</taxon>
        <taxon>Burkholderia cepacia complex</taxon>
    </lineage>
</organism>
<name>A0A071M878_9BURK</name>
<proteinExistence type="predicted"/>
<comment type="caution">
    <text evidence="1">The sequence shown here is derived from an EMBL/GenBank/DDBJ whole genome shotgun (WGS) entry which is preliminary data.</text>
</comment>
<dbReference type="OrthoDB" id="9033772at2"/>
<evidence type="ECO:0000313" key="1">
    <source>
        <dbReference type="EMBL" id="KEA56963.1"/>
    </source>
</evidence>
<dbReference type="EMBL" id="JJOA01000023">
    <property type="protein sequence ID" value="KEA56963.1"/>
    <property type="molecule type" value="Genomic_DNA"/>
</dbReference>
<sequence>MQELNQQEIAQVSGGYYSGPGIPSALGNIIEWGGSTAESIGNALTFGIFAAPVKQAYNIGETITTAAVNLLDGLFGGPQY</sequence>
<accession>A0A071M878</accession>